<accession>A0A1I3MTU4</accession>
<keyword evidence="1" id="KW-1133">Transmembrane helix</keyword>
<dbReference type="Proteomes" id="UP000182737">
    <property type="component" value="Unassembled WGS sequence"/>
</dbReference>
<dbReference type="Pfam" id="PF04854">
    <property type="entry name" value="DUF624"/>
    <property type="match status" value="1"/>
</dbReference>
<evidence type="ECO:0000313" key="2">
    <source>
        <dbReference type="EMBL" id="SFJ00145.1"/>
    </source>
</evidence>
<feature type="transmembrane region" description="Helical" evidence="1">
    <location>
        <begin position="97"/>
        <end position="118"/>
    </location>
</feature>
<keyword evidence="1" id="KW-0812">Transmembrane</keyword>
<name>A0A1I3MTU4_9SPIR</name>
<evidence type="ECO:0000313" key="3">
    <source>
        <dbReference type="Proteomes" id="UP000182737"/>
    </source>
</evidence>
<protein>
    <submittedName>
        <fullName evidence="2">Uncharacterized membrane protein YesL</fullName>
    </submittedName>
</protein>
<sequence>MDLIKKFLSLLWLNILWLVCCIPVITAGASTCAAFAVTLRFADEDEEVSTFRGIAGRFFKAFRQDLLQGFLLEVVTLAGLALGVFLSYLAWDSGLSLVKIALLVVYFLVVFVVLFYAYPLVARYTNSFVNTLRNSVALFAQYPNKSIKTLGVVLVELVVLAVSFKIYFTGLIILPSVIFYTISRPAKDIFVRMENPARAESEELSEENTEETD</sequence>
<gene>
    <name evidence="2" type="ORF">SAMN04487775_11091</name>
</gene>
<evidence type="ECO:0000256" key="1">
    <source>
        <dbReference type="SAM" id="Phobius"/>
    </source>
</evidence>
<reference evidence="3" key="1">
    <citation type="submission" date="2016-10" db="EMBL/GenBank/DDBJ databases">
        <authorList>
            <person name="Varghese N."/>
            <person name="Submissions S."/>
        </authorList>
    </citation>
    <scope>NUCLEOTIDE SEQUENCE [LARGE SCALE GENOMIC DNA]</scope>
    <source>
        <strain evidence="3">XBD1002</strain>
    </source>
</reference>
<dbReference type="EMBL" id="FORI01000010">
    <property type="protein sequence ID" value="SFJ00145.1"/>
    <property type="molecule type" value="Genomic_DNA"/>
</dbReference>
<keyword evidence="1" id="KW-0472">Membrane</keyword>
<organism evidence="2 3">
    <name type="scientific">Treponema bryantii</name>
    <dbReference type="NCBI Taxonomy" id="163"/>
    <lineage>
        <taxon>Bacteria</taxon>
        <taxon>Pseudomonadati</taxon>
        <taxon>Spirochaetota</taxon>
        <taxon>Spirochaetia</taxon>
        <taxon>Spirochaetales</taxon>
        <taxon>Treponemataceae</taxon>
        <taxon>Treponema</taxon>
    </lineage>
</organism>
<dbReference type="OrthoDB" id="9814991at2"/>
<dbReference type="AlphaFoldDB" id="A0A1I3MTU4"/>
<proteinExistence type="predicted"/>
<dbReference type="RefSeq" id="WP_074933201.1">
    <property type="nucleotide sequence ID" value="NZ_FORI01000010.1"/>
</dbReference>
<feature type="transmembrane region" description="Helical" evidence="1">
    <location>
        <begin position="70"/>
        <end position="90"/>
    </location>
</feature>
<feature type="transmembrane region" description="Helical" evidence="1">
    <location>
        <begin position="157"/>
        <end position="182"/>
    </location>
</feature>
<keyword evidence="3" id="KW-1185">Reference proteome</keyword>
<dbReference type="InterPro" id="IPR006938">
    <property type="entry name" value="DUF624"/>
</dbReference>